<evidence type="ECO:0000313" key="2">
    <source>
        <dbReference type="Proteomes" id="UP000663722"/>
    </source>
</evidence>
<sequence>MSEKKTCLPSFSLKLFLPMRGYEIIGLVTVPVSSLVISPHEGL</sequence>
<dbReference type="Proteomes" id="UP000663722">
    <property type="component" value="Chromosome"/>
</dbReference>
<proteinExistence type="predicted"/>
<dbReference type="KEGG" id="dmm:dnm_042600"/>
<evidence type="ECO:0000313" key="1">
    <source>
        <dbReference type="EMBL" id="QTA88218.1"/>
    </source>
</evidence>
<gene>
    <name evidence="1" type="ORF">dnm_042600</name>
</gene>
<name>A0A975BN40_9BACT</name>
<reference evidence="1" key="1">
    <citation type="journal article" date="2021" name="Microb. Physiol.">
        <title>Proteogenomic Insights into the Physiology of Marine, Sulfate-Reducing, Filamentous Desulfonema limicola and Desulfonema magnum.</title>
        <authorList>
            <person name="Schnaars V."/>
            <person name="Wohlbrand L."/>
            <person name="Scheve S."/>
            <person name="Hinrichs C."/>
            <person name="Reinhardt R."/>
            <person name="Rabus R."/>
        </authorList>
    </citation>
    <scope>NUCLEOTIDE SEQUENCE</scope>
    <source>
        <strain evidence="1">4be13</strain>
    </source>
</reference>
<accession>A0A975BN40</accession>
<keyword evidence="2" id="KW-1185">Reference proteome</keyword>
<organism evidence="1 2">
    <name type="scientific">Desulfonema magnum</name>
    <dbReference type="NCBI Taxonomy" id="45655"/>
    <lineage>
        <taxon>Bacteria</taxon>
        <taxon>Pseudomonadati</taxon>
        <taxon>Thermodesulfobacteriota</taxon>
        <taxon>Desulfobacteria</taxon>
        <taxon>Desulfobacterales</taxon>
        <taxon>Desulfococcaceae</taxon>
        <taxon>Desulfonema</taxon>
    </lineage>
</organism>
<dbReference type="AlphaFoldDB" id="A0A975BN40"/>
<protein>
    <submittedName>
        <fullName evidence="1">Uncharacterized protein</fullName>
    </submittedName>
</protein>
<dbReference type="EMBL" id="CP061800">
    <property type="protein sequence ID" value="QTA88218.1"/>
    <property type="molecule type" value="Genomic_DNA"/>
</dbReference>